<evidence type="ECO:0000313" key="2">
    <source>
        <dbReference type="EMBL" id="KAF6422840.1"/>
    </source>
</evidence>
<accession>A0A7J8DIA7</accession>
<dbReference type="Proteomes" id="UP000593571">
    <property type="component" value="Unassembled WGS sequence"/>
</dbReference>
<organism evidence="2 3">
    <name type="scientific">Rousettus aegyptiacus</name>
    <name type="common">Egyptian fruit bat</name>
    <name type="synonym">Pteropus aegyptiacus</name>
    <dbReference type="NCBI Taxonomy" id="9407"/>
    <lineage>
        <taxon>Eukaryota</taxon>
        <taxon>Metazoa</taxon>
        <taxon>Chordata</taxon>
        <taxon>Craniata</taxon>
        <taxon>Vertebrata</taxon>
        <taxon>Euteleostomi</taxon>
        <taxon>Mammalia</taxon>
        <taxon>Eutheria</taxon>
        <taxon>Laurasiatheria</taxon>
        <taxon>Chiroptera</taxon>
        <taxon>Yinpterochiroptera</taxon>
        <taxon>Pteropodoidea</taxon>
        <taxon>Pteropodidae</taxon>
        <taxon>Rousettinae</taxon>
        <taxon>Rousettus</taxon>
    </lineage>
</organism>
<dbReference type="EMBL" id="JACASE010000012">
    <property type="protein sequence ID" value="KAF6422840.1"/>
    <property type="molecule type" value="Genomic_DNA"/>
</dbReference>
<evidence type="ECO:0000256" key="1">
    <source>
        <dbReference type="SAM" id="MobiDB-lite"/>
    </source>
</evidence>
<name>A0A7J8DIA7_ROUAE</name>
<dbReference type="AlphaFoldDB" id="A0A7J8DIA7"/>
<gene>
    <name evidence="2" type="ORF">HJG63_008637</name>
</gene>
<comment type="caution">
    <text evidence="2">The sequence shown here is derived from an EMBL/GenBank/DDBJ whole genome shotgun (WGS) entry which is preliminary data.</text>
</comment>
<evidence type="ECO:0000313" key="3">
    <source>
        <dbReference type="Proteomes" id="UP000593571"/>
    </source>
</evidence>
<feature type="compositionally biased region" description="Polar residues" evidence="1">
    <location>
        <begin position="17"/>
        <end position="26"/>
    </location>
</feature>
<sequence length="128" mass="13771">MTKKKKMKKNEEKNTQKRQLLKQNNLRPDGEAEGLGTGKSRCLPIPGAFPAHGRLRQAGASGVAGPGPQGAAGRPPLSISICHSFSYLGTKGPNFLLQMCSSMSNRGGTEENLLPASWLFLKQLRAIL</sequence>
<reference evidence="2 3" key="1">
    <citation type="journal article" date="2020" name="Nature">
        <title>Six reference-quality genomes reveal evolution of bat adaptations.</title>
        <authorList>
            <person name="Jebb D."/>
            <person name="Huang Z."/>
            <person name="Pippel M."/>
            <person name="Hughes G.M."/>
            <person name="Lavrichenko K."/>
            <person name="Devanna P."/>
            <person name="Winkler S."/>
            <person name="Jermiin L.S."/>
            <person name="Skirmuntt E.C."/>
            <person name="Katzourakis A."/>
            <person name="Burkitt-Gray L."/>
            <person name="Ray D.A."/>
            <person name="Sullivan K.A.M."/>
            <person name="Roscito J.G."/>
            <person name="Kirilenko B.M."/>
            <person name="Davalos L.M."/>
            <person name="Corthals A.P."/>
            <person name="Power M.L."/>
            <person name="Jones G."/>
            <person name="Ransome R.D."/>
            <person name="Dechmann D.K.N."/>
            <person name="Locatelli A.G."/>
            <person name="Puechmaille S.J."/>
            <person name="Fedrigo O."/>
            <person name="Jarvis E.D."/>
            <person name="Hiller M."/>
            <person name="Vernes S.C."/>
            <person name="Myers E.W."/>
            <person name="Teeling E.C."/>
        </authorList>
    </citation>
    <scope>NUCLEOTIDE SEQUENCE [LARGE SCALE GENOMIC DNA]</scope>
    <source>
        <strain evidence="2">MRouAeg1</strain>
        <tissue evidence="2">Muscle</tissue>
    </source>
</reference>
<proteinExistence type="predicted"/>
<feature type="region of interest" description="Disordered" evidence="1">
    <location>
        <begin position="1"/>
        <end position="47"/>
    </location>
</feature>
<protein>
    <submittedName>
        <fullName evidence="2">Uncharacterized protein</fullName>
    </submittedName>
</protein>
<keyword evidence="3" id="KW-1185">Reference proteome</keyword>